<evidence type="ECO:0000313" key="2">
    <source>
        <dbReference type="EMBL" id="NEY80494.1"/>
    </source>
</evidence>
<name>A0A6B3VYQ1_9BACI</name>
<accession>A0A6B3VYQ1</accession>
<dbReference type="AlphaFoldDB" id="A0A6B3VYQ1"/>
<dbReference type="InterPro" id="IPR019658">
    <property type="entry name" value="DUF2515"/>
</dbReference>
<sequence length="324" mass="39306">MMCFTTPLLECEKKLLDVIRSKTSKYNVDNIARTNSYRKFFNLHKNIKWSFLASMVSRNAGWNMCDLEGSIYREIIQPEMRRRLFLTYERANWLIFQDAFPQLLLYHYSTKLNRPMFHLLRYFHVSQFMENEWNQFWLFKDENRLLTSLIINEQNVIQEAVLEHPVYKKRVFRSLPFLVQDALHFSVVLFPTCRGELYGASVNKFNNVTRRIDLGKRLASILFDFDLFHLFYEFSERTVHTGSRYDYERFFLKKVERVTPFLRMTYPIINHDIKKRQDWKAKKNKSGKWFNMPIEHIYPIKLTSWYEKKQKQLAAYTAVKQLFN</sequence>
<dbReference type="Proteomes" id="UP000472971">
    <property type="component" value="Unassembled WGS sequence"/>
</dbReference>
<organism evidence="2 3">
    <name type="scientific">Bacillus aquiflavi</name>
    <dbReference type="NCBI Taxonomy" id="2672567"/>
    <lineage>
        <taxon>Bacteria</taxon>
        <taxon>Bacillati</taxon>
        <taxon>Bacillota</taxon>
        <taxon>Bacilli</taxon>
        <taxon>Bacillales</taxon>
        <taxon>Bacillaceae</taxon>
        <taxon>Bacillus</taxon>
    </lineage>
</organism>
<reference evidence="2 3" key="1">
    <citation type="submission" date="2020-02" db="EMBL/GenBank/DDBJ databases">
        <title>Bacillus aquiflavi sp. nov., isolated from yellow water of strong flavor Chinese baijiu in Yibin region of China.</title>
        <authorList>
            <person name="Xie J."/>
        </authorList>
    </citation>
    <scope>NUCLEOTIDE SEQUENCE [LARGE SCALE GENOMIC DNA]</scope>
    <source>
        <strain evidence="2 3">3H-10</strain>
    </source>
</reference>
<dbReference type="RefSeq" id="WP_163239954.1">
    <property type="nucleotide sequence ID" value="NZ_CP082780.1"/>
</dbReference>
<evidence type="ECO:0000313" key="3">
    <source>
        <dbReference type="Proteomes" id="UP000472971"/>
    </source>
</evidence>
<comment type="caution">
    <text evidence="2">The sequence shown here is derived from an EMBL/GenBank/DDBJ whole genome shotgun (WGS) entry which is preliminary data.</text>
</comment>
<reference evidence="1 4" key="2">
    <citation type="submission" date="2020-07" db="EMBL/GenBank/DDBJ databases">
        <authorList>
            <person name="Feng H."/>
        </authorList>
    </citation>
    <scope>NUCLEOTIDE SEQUENCE [LARGE SCALE GENOMIC DNA]</scope>
    <source>
        <strain evidence="4">s-12</strain>
        <strain evidence="1">S-12</strain>
    </source>
</reference>
<dbReference type="Pfam" id="PF10720">
    <property type="entry name" value="DUF2515"/>
    <property type="match status" value="1"/>
</dbReference>
<dbReference type="EMBL" id="JACEIO010000004">
    <property type="protein sequence ID" value="MBA4536120.1"/>
    <property type="molecule type" value="Genomic_DNA"/>
</dbReference>
<evidence type="ECO:0000313" key="4">
    <source>
        <dbReference type="Proteomes" id="UP000570010"/>
    </source>
</evidence>
<gene>
    <name evidence="2" type="ORF">G4D64_02925</name>
    <name evidence="1" type="ORF">H1Z61_02930</name>
</gene>
<protein>
    <submittedName>
        <fullName evidence="2">DUF2515 domain-containing protein</fullName>
    </submittedName>
    <submittedName>
        <fullName evidence="1">DUF2515 family protein</fullName>
    </submittedName>
</protein>
<dbReference type="Proteomes" id="UP000570010">
    <property type="component" value="Unassembled WGS sequence"/>
</dbReference>
<evidence type="ECO:0000313" key="1">
    <source>
        <dbReference type="EMBL" id="MBA4536120.1"/>
    </source>
</evidence>
<proteinExistence type="predicted"/>
<dbReference type="EMBL" id="JAAIWN010000004">
    <property type="protein sequence ID" value="NEY80494.1"/>
    <property type="molecule type" value="Genomic_DNA"/>
</dbReference>
<keyword evidence="3" id="KW-1185">Reference proteome</keyword>